<feature type="compositionally biased region" description="Pro residues" evidence="1">
    <location>
        <begin position="604"/>
        <end position="614"/>
    </location>
</feature>
<evidence type="ECO:0000256" key="2">
    <source>
        <dbReference type="SAM" id="Phobius"/>
    </source>
</evidence>
<dbReference type="Proteomes" id="UP001338125">
    <property type="component" value="Unassembled WGS sequence"/>
</dbReference>
<proteinExistence type="predicted"/>
<reference evidence="3 4" key="1">
    <citation type="submission" date="2024-01" db="EMBL/GenBank/DDBJ databases">
        <title>Complete genome of Cladobotryum mycophilum ATHUM6906.</title>
        <authorList>
            <person name="Christinaki A.C."/>
            <person name="Myridakis A.I."/>
            <person name="Kouvelis V.N."/>
        </authorList>
    </citation>
    <scope>NUCLEOTIDE SEQUENCE [LARGE SCALE GENOMIC DNA]</scope>
    <source>
        <strain evidence="3 4">ATHUM6906</strain>
    </source>
</reference>
<keyword evidence="2" id="KW-0812">Transmembrane</keyword>
<keyword evidence="4" id="KW-1185">Reference proteome</keyword>
<feature type="compositionally biased region" description="Basic residues" evidence="1">
    <location>
        <begin position="592"/>
        <end position="602"/>
    </location>
</feature>
<feature type="transmembrane region" description="Helical" evidence="2">
    <location>
        <begin position="101"/>
        <end position="122"/>
    </location>
</feature>
<feature type="transmembrane region" description="Helical" evidence="2">
    <location>
        <begin position="251"/>
        <end position="271"/>
    </location>
</feature>
<feature type="region of interest" description="Disordered" evidence="1">
    <location>
        <begin position="382"/>
        <end position="428"/>
    </location>
</feature>
<protein>
    <submittedName>
        <fullName evidence="3">Uncharacterized protein</fullName>
    </submittedName>
</protein>
<feature type="region of interest" description="Disordered" evidence="1">
    <location>
        <begin position="487"/>
        <end position="614"/>
    </location>
</feature>
<name>A0ABR0SX98_9HYPO</name>
<feature type="compositionally biased region" description="Basic and acidic residues" evidence="1">
    <location>
        <begin position="409"/>
        <end position="420"/>
    </location>
</feature>
<comment type="caution">
    <text evidence="3">The sequence shown here is derived from an EMBL/GenBank/DDBJ whole genome shotgun (WGS) entry which is preliminary data.</text>
</comment>
<evidence type="ECO:0000313" key="4">
    <source>
        <dbReference type="Proteomes" id="UP001338125"/>
    </source>
</evidence>
<feature type="transmembrane region" description="Helical" evidence="2">
    <location>
        <begin position="70"/>
        <end position="89"/>
    </location>
</feature>
<feature type="transmembrane region" description="Helical" evidence="2">
    <location>
        <begin position="182"/>
        <end position="203"/>
    </location>
</feature>
<evidence type="ECO:0000256" key="1">
    <source>
        <dbReference type="SAM" id="MobiDB-lite"/>
    </source>
</evidence>
<feature type="region of interest" description="Disordered" evidence="1">
    <location>
        <begin position="339"/>
        <end position="359"/>
    </location>
</feature>
<feature type="compositionally biased region" description="Polar residues" evidence="1">
    <location>
        <begin position="350"/>
        <end position="359"/>
    </location>
</feature>
<sequence>MVCKLFVPGQYPVNMGLDQGSSACVLARKASWIKNACLAAALIFPAVAAVHGILLAALHRDGAVDMDVYGAFQFCSIGILVGPVTVRLSKTYFNDPGRNTIFVWAGLILAGLLSLTIEFYRISPFHCKQDGSGNPISSDPSKFPYGDETNCTMLCSVEQGPFSPMRNGSANNIYVIPAPHKLTFGAATLLAAACCVHAILWLVSMMDKILEINWKSRFGASDNDSQIDEPISGTNGATKGNMRNVNNTIRFFLSVAVIPVFGGAAFAILVIGERNFFSRPVRYQNEPMASIGQWAPIVGTGMACLGSLYLLLATDIEILKEKSDINGVHHCKCSHHPELPGSVSPRTVHGSPSSRTSHSMDYCIEETPVMIGTPIMRPVTSGLSNVSSHELDREPTVRPSLSTDFPSDAQRHISSHDGLSKRPVSADNGSRRKVAEVMIAAGNFLGTAAHDWFDLSEFRRGLAVNYPEIPGEGFRNENFWRIKKQYDPQRDADGNASPMPRSHSRTRSFVGSISSGQDIEGGGPLARTASPRPRRASSRSPSPYPPLSRQRANTVPMKSSYDLHQVESVSSTGQIRGRQRARRDTLEVPRPVYHHNAFHIHHSSPPPPSTPSPG</sequence>
<keyword evidence="2" id="KW-0472">Membrane</keyword>
<evidence type="ECO:0000313" key="3">
    <source>
        <dbReference type="EMBL" id="KAK5996793.1"/>
    </source>
</evidence>
<keyword evidence="2" id="KW-1133">Transmembrane helix</keyword>
<organism evidence="3 4">
    <name type="scientific">Cladobotryum mycophilum</name>
    <dbReference type="NCBI Taxonomy" id="491253"/>
    <lineage>
        <taxon>Eukaryota</taxon>
        <taxon>Fungi</taxon>
        <taxon>Dikarya</taxon>
        <taxon>Ascomycota</taxon>
        <taxon>Pezizomycotina</taxon>
        <taxon>Sordariomycetes</taxon>
        <taxon>Hypocreomycetidae</taxon>
        <taxon>Hypocreales</taxon>
        <taxon>Hypocreaceae</taxon>
        <taxon>Cladobotryum</taxon>
    </lineage>
</organism>
<feature type="transmembrane region" description="Helical" evidence="2">
    <location>
        <begin position="36"/>
        <end position="58"/>
    </location>
</feature>
<feature type="transmembrane region" description="Helical" evidence="2">
    <location>
        <begin position="291"/>
        <end position="312"/>
    </location>
</feature>
<dbReference type="EMBL" id="JAVFKD010000002">
    <property type="protein sequence ID" value="KAK5996793.1"/>
    <property type="molecule type" value="Genomic_DNA"/>
</dbReference>
<accession>A0ABR0SX98</accession>
<gene>
    <name evidence="3" type="ORF">PT974_02136</name>
</gene>
<feature type="compositionally biased region" description="Polar residues" evidence="1">
    <location>
        <begin position="507"/>
        <end position="517"/>
    </location>
</feature>